<name>A0A9X5H4U3_9FIRM</name>
<comment type="caution">
    <text evidence="1">The sequence shown here is derived from an EMBL/GenBank/DDBJ whole genome shotgun (WGS) entry which is preliminary data.</text>
</comment>
<keyword evidence="1" id="KW-0808">Transferase</keyword>
<accession>A0A9X5H4U3</accession>
<organism evidence="1 2">
    <name type="scientific">Schaedlerella arabinosiphila</name>
    <dbReference type="NCBI Taxonomy" id="2044587"/>
    <lineage>
        <taxon>Bacteria</taxon>
        <taxon>Bacillati</taxon>
        <taxon>Bacillota</taxon>
        <taxon>Clostridia</taxon>
        <taxon>Lachnospirales</taxon>
        <taxon>Lachnospiraceae</taxon>
        <taxon>Schaedlerella</taxon>
    </lineage>
</organism>
<sequence>MVNDYMIFPYVKNKLIYDNGASLKNKGVDFQRERLKCHLQKYYRRNQNCEGYVLQIDFSKFFDNIRHK</sequence>
<feature type="non-terminal residue" evidence="1">
    <location>
        <position position="68"/>
    </location>
</feature>
<protein>
    <submittedName>
        <fullName evidence="1">Reverse transcriptase (RNA-dependent DNA polymerase)</fullName>
    </submittedName>
</protein>
<gene>
    <name evidence="1" type="ORF">FMM80_01015</name>
</gene>
<dbReference type="GO" id="GO:0003964">
    <property type="term" value="F:RNA-directed DNA polymerase activity"/>
    <property type="evidence" value="ECO:0007669"/>
    <property type="project" value="UniProtKB-KW"/>
</dbReference>
<keyword evidence="1" id="KW-0548">Nucleotidyltransferase</keyword>
<dbReference type="Proteomes" id="UP000474104">
    <property type="component" value="Unassembled WGS sequence"/>
</dbReference>
<reference evidence="1 2" key="1">
    <citation type="submission" date="2019-07" db="EMBL/GenBank/DDBJ databases">
        <title>Draft genome sequences of 15 bacterial species constituting the stable defined intestinal microbiota of the GM15 gnotobiotic mouse model.</title>
        <authorList>
            <person name="Elie C."/>
            <person name="Mathieu A."/>
            <person name="Saliou A."/>
            <person name="Darnaud M."/>
            <person name="Leulier F."/>
            <person name="Tamellini A."/>
        </authorList>
    </citation>
    <scope>NUCLEOTIDE SEQUENCE [LARGE SCALE GENOMIC DNA]</scope>
    <source>
        <strain evidence="2">ASF 502</strain>
    </source>
</reference>
<evidence type="ECO:0000313" key="1">
    <source>
        <dbReference type="EMBL" id="NDO67388.1"/>
    </source>
</evidence>
<evidence type="ECO:0000313" key="2">
    <source>
        <dbReference type="Proteomes" id="UP000474104"/>
    </source>
</evidence>
<keyword evidence="1" id="KW-0695">RNA-directed DNA polymerase</keyword>
<dbReference type="AlphaFoldDB" id="A0A9X5H4U3"/>
<proteinExistence type="predicted"/>
<dbReference type="EMBL" id="VIRB01000019">
    <property type="protein sequence ID" value="NDO67388.1"/>
    <property type="molecule type" value="Genomic_DNA"/>
</dbReference>